<feature type="region of interest" description="Disordered" evidence="10">
    <location>
        <begin position="292"/>
        <end position="313"/>
    </location>
</feature>
<dbReference type="InterPro" id="IPR022813">
    <property type="entry name" value="SecD/SecF_arch_bac"/>
</dbReference>
<protein>
    <recommendedName>
        <fullName evidence="9">Protein translocase subunit SecD</fullName>
    </recommendedName>
</protein>
<keyword evidence="8 9" id="KW-0472">Membrane</keyword>
<dbReference type="Pfam" id="PF22599">
    <property type="entry name" value="SecDF_P1_head"/>
    <property type="match status" value="1"/>
</dbReference>
<keyword evidence="2 9" id="KW-0813">Transport</keyword>
<dbReference type="FunFam" id="3.30.70.3400:FF:000003">
    <property type="entry name" value="Preprotein translocase subunit SecD"/>
    <property type="match status" value="1"/>
</dbReference>
<dbReference type="GO" id="GO:0015450">
    <property type="term" value="F:protein-transporting ATPase activity"/>
    <property type="evidence" value="ECO:0007669"/>
    <property type="project" value="InterPro"/>
</dbReference>
<dbReference type="AlphaFoldDB" id="A0A158EXN0"/>
<evidence type="ECO:0000256" key="2">
    <source>
        <dbReference type="ARBA" id="ARBA00022448"/>
    </source>
</evidence>
<dbReference type="InterPro" id="IPR027398">
    <property type="entry name" value="SecD-TM"/>
</dbReference>
<dbReference type="FunFam" id="1.20.1640.10:FF:000004">
    <property type="entry name" value="Protein translocase subunit SecD"/>
    <property type="match status" value="1"/>
</dbReference>
<comment type="caution">
    <text evidence="15">The sequence shown here is derived from an EMBL/GenBank/DDBJ whole genome shotgun (WGS) entry which is preliminary data.</text>
</comment>
<dbReference type="Pfam" id="PF13721">
    <property type="entry name" value="SecD-TM1"/>
    <property type="match status" value="1"/>
</dbReference>
<evidence type="ECO:0000256" key="8">
    <source>
        <dbReference type="ARBA" id="ARBA00023136"/>
    </source>
</evidence>
<evidence type="ECO:0000259" key="14">
    <source>
        <dbReference type="Pfam" id="PF22599"/>
    </source>
</evidence>
<dbReference type="Pfam" id="PF21760">
    <property type="entry name" value="SecD_1st"/>
    <property type="match status" value="1"/>
</dbReference>
<accession>A0A158EXN0</accession>
<comment type="caution">
    <text evidence="9">Lacks conserved residue(s) required for the propagation of feature annotation.</text>
</comment>
<organism evidence="15 16">
    <name type="scientific">Caballeronia humi</name>
    <dbReference type="NCBI Taxonomy" id="326474"/>
    <lineage>
        <taxon>Bacteria</taxon>
        <taxon>Pseudomonadati</taxon>
        <taxon>Pseudomonadota</taxon>
        <taxon>Betaproteobacteria</taxon>
        <taxon>Burkholderiales</taxon>
        <taxon>Burkholderiaceae</taxon>
        <taxon>Caballeronia</taxon>
    </lineage>
</organism>
<dbReference type="PANTHER" id="PTHR30081:SF1">
    <property type="entry name" value="PROTEIN TRANSLOCASE SUBUNIT SECD"/>
    <property type="match status" value="1"/>
</dbReference>
<dbReference type="InterPro" id="IPR048631">
    <property type="entry name" value="SecD_1st"/>
</dbReference>
<evidence type="ECO:0000259" key="12">
    <source>
        <dbReference type="Pfam" id="PF13721"/>
    </source>
</evidence>
<dbReference type="GO" id="GO:0043952">
    <property type="term" value="P:protein transport by the Sec complex"/>
    <property type="evidence" value="ECO:0007669"/>
    <property type="project" value="UniProtKB-UniRule"/>
</dbReference>
<dbReference type="InterPro" id="IPR055344">
    <property type="entry name" value="SecD_SecF_C_bact"/>
</dbReference>
<dbReference type="Pfam" id="PF02355">
    <property type="entry name" value="SecD_SecF_C"/>
    <property type="match status" value="1"/>
</dbReference>
<evidence type="ECO:0000313" key="15">
    <source>
        <dbReference type="EMBL" id="SAL12296.1"/>
    </source>
</evidence>
<dbReference type="OrthoDB" id="9805019at2"/>
<feature type="transmembrane region" description="Helical" evidence="9">
    <location>
        <begin position="452"/>
        <end position="476"/>
    </location>
</feature>
<evidence type="ECO:0000256" key="3">
    <source>
        <dbReference type="ARBA" id="ARBA00022475"/>
    </source>
</evidence>
<keyword evidence="4 9" id="KW-0812">Transmembrane</keyword>
<feature type="domain" description="Protein translocase subunit SecDF P1" evidence="13">
    <location>
        <begin position="238"/>
        <end position="296"/>
    </location>
</feature>
<dbReference type="HAMAP" id="MF_01463_B">
    <property type="entry name" value="SecD_B"/>
    <property type="match status" value="1"/>
</dbReference>
<comment type="function">
    <text evidence="9">Part of the Sec protein translocase complex. Interacts with the SecYEG preprotein conducting channel. SecDF uses the proton motive force (PMF) to complete protein translocation after the ATP-dependent function of SecA.</text>
</comment>
<comment type="subcellular location">
    <subcellularLocation>
        <location evidence="1 9">Cell membrane</location>
        <topology evidence="1 9">Multi-pass membrane protein</topology>
    </subcellularLocation>
</comment>
<feature type="transmembrane region" description="Helical" evidence="9">
    <location>
        <begin position="543"/>
        <end position="565"/>
    </location>
</feature>
<feature type="domain" description="Protein export membrane protein SecD/SecF C-terminal" evidence="11">
    <location>
        <begin position="428"/>
        <end position="598"/>
    </location>
</feature>
<dbReference type="InterPro" id="IPR054384">
    <property type="entry name" value="SecDF_P1_head"/>
</dbReference>
<dbReference type="GO" id="GO:0065002">
    <property type="term" value="P:intracellular protein transmembrane transport"/>
    <property type="evidence" value="ECO:0007669"/>
    <property type="project" value="UniProtKB-UniRule"/>
</dbReference>
<dbReference type="Proteomes" id="UP000054977">
    <property type="component" value="Unassembled WGS sequence"/>
</dbReference>
<evidence type="ECO:0000259" key="11">
    <source>
        <dbReference type="Pfam" id="PF02355"/>
    </source>
</evidence>
<keyword evidence="5 9" id="KW-0653">Protein transport</keyword>
<evidence type="ECO:0000256" key="9">
    <source>
        <dbReference type="HAMAP-Rule" id="MF_01463"/>
    </source>
</evidence>
<comment type="subunit">
    <text evidence="9">Forms a complex with SecF. Part of the essential Sec protein translocation apparatus which comprises SecA, SecYEG and auxiliary proteins SecDF-YajC and YidC.</text>
</comment>
<dbReference type="Pfam" id="PF07549">
    <property type="entry name" value="Sec_GG"/>
    <property type="match status" value="1"/>
</dbReference>
<dbReference type="InterPro" id="IPR048634">
    <property type="entry name" value="SecD_SecF_C"/>
</dbReference>
<dbReference type="SUPFAM" id="SSF82866">
    <property type="entry name" value="Multidrug efflux transporter AcrB transmembrane domain"/>
    <property type="match status" value="1"/>
</dbReference>
<dbReference type="PANTHER" id="PTHR30081">
    <property type="entry name" value="PROTEIN-EXPORT MEMBRANE PROTEIN SEC"/>
    <property type="match status" value="1"/>
</dbReference>
<dbReference type="Gene3D" id="1.20.1640.10">
    <property type="entry name" value="Multidrug efflux transporter AcrB transmembrane domain"/>
    <property type="match status" value="1"/>
</dbReference>
<dbReference type="InterPro" id="IPR005791">
    <property type="entry name" value="SecD"/>
</dbReference>
<feature type="domain" description="SecDF P1 head subdomain" evidence="14">
    <location>
        <begin position="317"/>
        <end position="426"/>
    </location>
</feature>
<dbReference type="NCBIfam" id="TIGR00916">
    <property type="entry name" value="2A0604s01"/>
    <property type="match status" value="1"/>
</dbReference>
<evidence type="ECO:0000256" key="5">
    <source>
        <dbReference type="ARBA" id="ARBA00022927"/>
    </source>
</evidence>
<dbReference type="RefSeq" id="WP_087665467.1">
    <property type="nucleotide sequence ID" value="NZ_FCNW02000001.1"/>
</dbReference>
<evidence type="ECO:0000256" key="6">
    <source>
        <dbReference type="ARBA" id="ARBA00022989"/>
    </source>
</evidence>
<evidence type="ECO:0000256" key="1">
    <source>
        <dbReference type="ARBA" id="ARBA00004651"/>
    </source>
</evidence>
<reference evidence="15" key="1">
    <citation type="submission" date="2016-01" db="EMBL/GenBank/DDBJ databases">
        <authorList>
            <person name="Peeters C."/>
        </authorList>
    </citation>
    <scope>NUCLEOTIDE SEQUENCE [LARGE SCALE GENOMIC DNA]</scope>
    <source>
        <strain evidence="15">LMG 22934</strain>
    </source>
</reference>
<dbReference type="EMBL" id="FCNW02000001">
    <property type="protein sequence ID" value="SAL12296.1"/>
    <property type="molecule type" value="Genomic_DNA"/>
</dbReference>
<keyword evidence="7 9" id="KW-0811">Translocation</keyword>
<feature type="domain" description="SecD export protein N-terminal TM" evidence="12">
    <location>
        <begin position="1"/>
        <end position="112"/>
    </location>
</feature>
<dbReference type="GO" id="GO:0005886">
    <property type="term" value="C:plasma membrane"/>
    <property type="evidence" value="ECO:0007669"/>
    <property type="project" value="UniProtKB-SubCell"/>
</dbReference>
<dbReference type="STRING" id="326474.AWB65_00333"/>
<feature type="transmembrane region" description="Helical" evidence="9">
    <location>
        <begin position="482"/>
        <end position="512"/>
    </location>
</feature>
<dbReference type="InterPro" id="IPR022646">
    <property type="entry name" value="SecD/SecF_CS"/>
</dbReference>
<evidence type="ECO:0000256" key="10">
    <source>
        <dbReference type="SAM" id="MobiDB-lite"/>
    </source>
</evidence>
<evidence type="ECO:0000259" key="13">
    <source>
        <dbReference type="Pfam" id="PF21760"/>
    </source>
</evidence>
<proteinExistence type="inferred from homology"/>
<sequence>MNRYPLWKYVVMLVALVIGLVYTLPNFFGEAPAVQVSSGKATVKLDSSTLDKVESTLAANQVKPDEVTFDNTSTNANIRVRLKDTDTQLRVKDLLQKSLNSDPTDPVYIVALNLQAASPRWLTALHALPMYLGLDLRGGVHFLLQVDMAGALNKKLDSDAADARALLRDKNIRDGGVNRTGQSVVVNFSDQAVADNARGVLTIGVSELQWATRQGGDGYQVVGTFTPAAQKLVEDGALKQNITTLHNRVNELGVAEPVIQQQGSDRIVVELPGVQDTAKAKDIIGRTATLEARLADPTNTHPSPNDPVPPGDELFTQGNSTPVLLRKQVIFTGDRIIDASASFDEHQRPSVSIRLDAAGGRAVSSVSRDNIGKPMAMVLFEKGKGEVLTVATIQSELGDRFQITGQPTPQAATDLALLLRAGSLAAPMDIIEERTIGPSLGADNIRKGFDSVVYGFAAIAVFMIAYYMLFGLISMLSLSVNLLLLVAILSMLQATLTLPGIAAIALALGMAIDANVLINERIREELRNGAPPQLAIQNGFSHAWATILDSNVTTLIAGLALLAFGSGPVRGFAVVHCIGIMTSMFSAVFFSRGLVNLWYGGKKKLQSLAIGQVWRPDGGDTAAATANYLAMQRGDDSPVDEIVQPARAKAKAPVPARSANQAAAPARTGKPVARRRSGPGVDQKKPGSSH</sequence>
<dbReference type="Gene3D" id="3.30.70.3400">
    <property type="match status" value="2"/>
</dbReference>
<name>A0A158EXN0_9BURK</name>
<feature type="compositionally biased region" description="Low complexity" evidence="10">
    <location>
        <begin position="645"/>
        <end position="666"/>
    </location>
</feature>
<feature type="transmembrane region" description="Helical" evidence="9">
    <location>
        <begin position="571"/>
        <end position="595"/>
    </location>
</feature>
<dbReference type="NCBIfam" id="TIGR01129">
    <property type="entry name" value="secD"/>
    <property type="match status" value="1"/>
</dbReference>
<evidence type="ECO:0000313" key="16">
    <source>
        <dbReference type="Proteomes" id="UP000054977"/>
    </source>
</evidence>
<keyword evidence="6 9" id="KW-1133">Transmembrane helix</keyword>
<evidence type="ECO:0000256" key="7">
    <source>
        <dbReference type="ARBA" id="ARBA00023010"/>
    </source>
</evidence>
<dbReference type="GO" id="GO:0006605">
    <property type="term" value="P:protein targeting"/>
    <property type="evidence" value="ECO:0007669"/>
    <property type="project" value="UniProtKB-UniRule"/>
</dbReference>
<comment type="similarity">
    <text evidence="9">Belongs to the SecD/SecF family. SecD subfamily.</text>
</comment>
<feature type="transmembrane region" description="Helical" evidence="9">
    <location>
        <begin position="6"/>
        <end position="24"/>
    </location>
</feature>
<feature type="region of interest" description="Disordered" evidence="10">
    <location>
        <begin position="639"/>
        <end position="690"/>
    </location>
</feature>
<evidence type="ECO:0000256" key="4">
    <source>
        <dbReference type="ARBA" id="ARBA00022692"/>
    </source>
</evidence>
<dbReference type="Gene3D" id="3.30.1360.200">
    <property type="match status" value="1"/>
</dbReference>
<keyword evidence="3 9" id="KW-1003">Cell membrane</keyword>
<keyword evidence="16" id="KW-1185">Reference proteome</keyword>
<gene>
    <name evidence="9" type="primary">secD</name>
    <name evidence="15" type="ORF">AWB65_00333</name>
</gene>